<proteinExistence type="predicted"/>
<dbReference type="Gene3D" id="3.40.50.2300">
    <property type="match status" value="1"/>
</dbReference>
<reference evidence="6" key="1">
    <citation type="submission" date="2019-11" db="EMBL/GenBank/DDBJ databases">
        <title>Microbial mats filling the niche in hypersaline microbial mats.</title>
        <authorList>
            <person name="Wong H.L."/>
            <person name="Macleod F.I."/>
            <person name="White R.A. III"/>
            <person name="Burns B.P."/>
        </authorList>
    </citation>
    <scope>NUCLEOTIDE SEQUENCE</scope>
    <source>
        <strain evidence="6">Bin_327</strain>
    </source>
</reference>
<evidence type="ECO:0000313" key="7">
    <source>
        <dbReference type="Proteomes" id="UP000630660"/>
    </source>
</evidence>
<dbReference type="SMART" id="SM00448">
    <property type="entry name" value="REC"/>
    <property type="match status" value="1"/>
</dbReference>
<gene>
    <name evidence="6" type="ORF">GF359_02980</name>
</gene>
<feature type="domain" description="Response regulatory" evidence="3">
    <location>
        <begin position="5"/>
        <end position="120"/>
    </location>
</feature>
<dbReference type="Proteomes" id="UP000630660">
    <property type="component" value="Unassembled WGS sequence"/>
</dbReference>
<dbReference type="Pfam" id="PF00072">
    <property type="entry name" value="Response_reg"/>
    <property type="match status" value="1"/>
</dbReference>
<evidence type="ECO:0000259" key="5">
    <source>
        <dbReference type="PROSITE" id="PS50113"/>
    </source>
</evidence>
<dbReference type="InterPro" id="IPR001789">
    <property type="entry name" value="Sig_transdc_resp-reg_receiver"/>
</dbReference>
<dbReference type="PROSITE" id="PS50110">
    <property type="entry name" value="RESPONSE_REGULATORY"/>
    <property type="match status" value="1"/>
</dbReference>
<dbReference type="Gene3D" id="3.30.450.20">
    <property type="entry name" value="PAS domain"/>
    <property type="match status" value="2"/>
</dbReference>
<feature type="domain" description="PAC" evidence="5">
    <location>
        <begin position="509"/>
        <end position="559"/>
    </location>
</feature>
<dbReference type="CDD" id="cd00130">
    <property type="entry name" value="PAS"/>
    <property type="match status" value="2"/>
</dbReference>
<feature type="coiled-coil region" evidence="2">
    <location>
        <begin position="718"/>
        <end position="745"/>
    </location>
</feature>
<dbReference type="InterPro" id="IPR052155">
    <property type="entry name" value="Biofilm_reg_signaling"/>
</dbReference>
<sequence>MAKASILLVENVAVTALDIRNRLEEFGFKVCETVTTGEDAVKKTAEMKPDLVIMDIMLDGEMDGVDAAERIYEELDVPVIYLTAHTDTPTVERARLTKPFGYIVKPFETKELISTLQIALYKHEIEKELKASEERFRRMAENVQDGVTIIEDGAIVYVNDRVCEIFGYSKGELKKLSGIELAVPEEKTRLEKIRKDVLKGGRSITELEFWIERKDTTRRCVLNRYSHTKEGEKKNRRYVFTTDITERKLGELRREVRAGLSDKLREAKGLNDCLQLGCEAVRDARLFGRAVFTLKNEEGETTHFAQVGVSKKLVEKLAKKSPAPKEYYKNIMRDEFRISHSFFIPREAGIDLSSTGRYIPQEAASGNGPDAWQQDDELLISMLDKEGVTESFLSVDTPFDGKRPDKATVLYIEDIVDTVARQIHEIRNMNALQESEERYRALSEKAMIGVYIFYNDRFLYCNPAMEEIFGCSRKELLESDPWDFVLKEDIEGPLRERDEARRNGEEVPPSYEMRIRRKNGEFAVVEIKAHEVIYQGKKATLGNCIDITKRKRAEQKVGHLNTVLRAIRNVNQLITHEKDLSNLLNGVCLRLVETRGFLAAWVALTDSDGKIRVVMDASLDDINLPPLRALKQNKMPSCMEDAIKEEGVLSISNPSAQCRKCNFRGECEGIGIFLTRLGYGGEIYGILGVSLASELTREAEEKGLFAEVGGDISFALHSLEIEDRRERAEKALSESEERYRTLQSNIPVG</sequence>
<accession>A0A9D5K838</accession>
<dbReference type="SUPFAM" id="SSF55785">
    <property type="entry name" value="PYP-like sensor domain (PAS domain)"/>
    <property type="match status" value="2"/>
</dbReference>
<evidence type="ECO:0000256" key="1">
    <source>
        <dbReference type="PROSITE-ProRule" id="PRU00169"/>
    </source>
</evidence>
<keyword evidence="1" id="KW-0597">Phosphoprotein</keyword>
<dbReference type="SMART" id="SM00091">
    <property type="entry name" value="PAS"/>
    <property type="match status" value="2"/>
</dbReference>
<dbReference type="InterPro" id="IPR011006">
    <property type="entry name" value="CheY-like_superfamily"/>
</dbReference>
<dbReference type="PROSITE" id="PS50112">
    <property type="entry name" value="PAS"/>
    <property type="match status" value="1"/>
</dbReference>
<dbReference type="SUPFAM" id="SSF52172">
    <property type="entry name" value="CheY-like"/>
    <property type="match status" value="1"/>
</dbReference>
<dbReference type="AlphaFoldDB" id="A0A9D5K838"/>
<dbReference type="InterPro" id="IPR000014">
    <property type="entry name" value="PAS"/>
</dbReference>
<comment type="caution">
    <text evidence="6">The sequence shown here is derived from an EMBL/GenBank/DDBJ whole genome shotgun (WGS) entry which is preliminary data.</text>
</comment>
<evidence type="ECO:0000256" key="2">
    <source>
        <dbReference type="SAM" id="Coils"/>
    </source>
</evidence>
<dbReference type="CDD" id="cd17534">
    <property type="entry name" value="REC_DC-like"/>
    <property type="match status" value="1"/>
</dbReference>
<dbReference type="GO" id="GO:0006355">
    <property type="term" value="P:regulation of DNA-templated transcription"/>
    <property type="evidence" value="ECO:0007669"/>
    <property type="project" value="InterPro"/>
</dbReference>
<dbReference type="InterPro" id="IPR013767">
    <property type="entry name" value="PAS_fold"/>
</dbReference>
<dbReference type="SUPFAM" id="SSF55781">
    <property type="entry name" value="GAF domain-like"/>
    <property type="match status" value="1"/>
</dbReference>
<dbReference type="PROSITE" id="PS50113">
    <property type="entry name" value="PAC"/>
    <property type="match status" value="1"/>
</dbReference>
<dbReference type="InterPro" id="IPR000700">
    <property type="entry name" value="PAS-assoc_C"/>
</dbReference>
<dbReference type="NCBIfam" id="TIGR00229">
    <property type="entry name" value="sensory_box"/>
    <property type="match status" value="2"/>
</dbReference>
<keyword evidence="2" id="KW-0175">Coiled coil</keyword>
<dbReference type="PANTHER" id="PTHR44757:SF2">
    <property type="entry name" value="BIOFILM ARCHITECTURE MAINTENANCE PROTEIN MBAA"/>
    <property type="match status" value="1"/>
</dbReference>
<feature type="modified residue" description="4-aspartylphosphate" evidence="1">
    <location>
        <position position="55"/>
    </location>
</feature>
<dbReference type="InterPro" id="IPR029016">
    <property type="entry name" value="GAF-like_dom_sf"/>
</dbReference>
<evidence type="ECO:0000259" key="4">
    <source>
        <dbReference type="PROSITE" id="PS50112"/>
    </source>
</evidence>
<feature type="domain" description="PAS" evidence="4">
    <location>
        <begin position="151"/>
        <end position="201"/>
    </location>
</feature>
<dbReference type="EMBL" id="WJKJ01000094">
    <property type="protein sequence ID" value="MBD3364158.1"/>
    <property type="molecule type" value="Genomic_DNA"/>
</dbReference>
<dbReference type="Gene3D" id="3.30.450.40">
    <property type="match status" value="1"/>
</dbReference>
<dbReference type="Pfam" id="PF00989">
    <property type="entry name" value="PAS"/>
    <property type="match status" value="1"/>
</dbReference>
<organism evidence="6 7">
    <name type="scientific">candidate division WOR-3 bacterium</name>
    <dbReference type="NCBI Taxonomy" id="2052148"/>
    <lineage>
        <taxon>Bacteria</taxon>
        <taxon>Bacteria division WOR-3</taxon>
    </lineage>
</organism>
<dbReference type="GO" id="GO:0000160">
    <property type="term" value="P:phosphorelay signal transduction system"/>
    <property type="evidence" value="ECO:0007669"/>
    <property type="project" value="InterPro"/>
</dbReference>
<dbReference type="Pfam" id="PF13426">
    <property type="entry name" value="PAS_9"/>
    <property type="match status" value="1"/>
</dbReference>
<feature type="non-terminal residue" evidence="6">
    <location>
        <position position="749"/>
    </location>
</feature>
<protein>
    <submittedName>
        <fullName evidence="6">PAS domain S-box protein</fullName>
    </submittedName>
</protein>
<evidence type="ECO:0000313" key="6">
    <source>
        <dbReference type="EMBL" id="MBD3364158.1"/>
    </source>
</evidence>
<dbReference type="PANTHER" id="PTHR44757">
    <property type="entry name" value="DIGUANYLATE CYCLASE DGCP"/>
    <property type="match status" value="1"/>
</dbReference>
<name>A0A9D5K838_UNCW3</name>
<dbReference type="InterPro" id="IPR035965">
    <property type="entry name" value="PAS-like_dom_sf"/>
</dbReference>
<evidence type="ECO:0000259" key="3">
    <source>
        <dbReference type="PROSITE" id="PS50110"/>
    </source>
</evidence>